<dbReference type="PANTHER" id="PTHR36365:SF1">
    <property type="entry name" value="OS05G0500400 PROTEIN"/>
    <property type="match status" value="1"/>
</dbReference>
<dbReference type="GO" id="GO:0009507">
    <property type="term" value="C:chloroplast"/>
    <property type="evidence" value="ECO:0007669"/>
    <property type="project" value="TreeGrafter"/>
</dbReference>
<protein>
    <recommendedName>
        <fullName evidence="1">DUF1995 domain-containing protein</fullName>
    </recommendedName>
</protein>
<comment type="caution">
    <text evidence="2">The sequence shown here is derived from an EMBL/GenBank/DDBJ whole genome shotgun (WGS) entry which is preliminary data.</text>
</comment>
<dbReference type="InterPro" id="IPR018962">
    <property type="entry name" value="DUF1995"/>
</dbReference>
<dbReference type="AlphaFoldDB" id="A0A9D4TGX5"/>
<evidence type="ECO:0000259" key="1">
    <source>
        <dbReference type="Pfam" id="PF09353"/>
    </source>
</evidence>
<dbReference type="PANTHER" id="PTHR36365">
    <property type="entry name" value="OS05G0500400 PROTEIN"/>
    <property type="match status" value="1"/>
</dbReference>
<dbReference type="OrthoDB" id="515480at2759"/>
<accession>A0A9D4TGX5</accession>
<dbReference type="EMBL" id="SIDB01000012">
    <property type="protein sequence ID" value="KAI3425204.1"/>
    <property type="molecule type" value="Genomic_DNA"/>
</dbReference>
<evidence type="ECO:0000313" key="2">
    <source>
        <dbReference type="EMBL" id="KAI3425204.1"/>
    </source>
</evidence>
<dbReference type="Pfam" id="PF09353">
    <property type="entry name" value="DUF1995"/>
    <property type="match status" value="1"/>
</dbReference>
<reference evidence="2" key="1">
    <citation type="journal article" date="2019" name="Plant J.">
        <title>Chlorella vulgaris genome assembly and annotation reveals the molecular basis for metabolic acclimation to high light conditions.</title>
        <authorList>
            <person name="Cecchin M."/>
            <person name="Marcolungo L."/>
            <person name="Rossato M."/>
            <person name="Girolomoni L."/>
            <person name="Cosentino E."/>
            <person name="Cuine S."/>
            <person name="Li-Beisson Y."/>
            <person name="Delledonne M."/>
            <person name="Ballottari M."/>
        </authorList>
    </citation>
    <scope>NUCLEOTIDE SEQUENCE</scope>
    <source>
        <strain evidence="2">211/11P</strain>
    </source>
</reference>
<organism evidence="2 3">
    <name type="scientific">Chlorella vulgaris</name>
    <name type="common">Green alga</name>
    <dbReference type="NCBI Taxonomy" id="3077"/>
    <lineage>
        <taxon>Eukaryota</taxon>
        <taxon>Viridiplantae</taxon>
        <taxon>Chlorophyta</taxon>
        <taxon>core chlorophytes</taxon>
        <taxon>Trebouxiophyceae</taxon>
        <taxon>Chlorellales</taxon>
        <taxon>Chlorellaceae</taxon>
        <taxon>Chlorella clade</taxon>
        <taxon>Chlorella</taxon>
    </lineage>
</organism>
<dbReference type="Proteomes" id="UP001055712">
    <property type="component" value="Unassembled WGS sequence"/>
</dbReference>
<feature type="domain" description="DUF1995" evidence="1">
    <location>
        <begin position="51"/>
        <end position="199"/>
    </location>
</feature>
<evidence type="ECO:0000313" key="3">
    <source>
        <dbReference type="Proteomes" id="UP001055712"/>
    </source>
</evidence>
<reference evidence="2" key="2">
    <citation type="submission" date="2020-11" db="EMBL/GenBank/DDBJ databases">
        <authorList>
            <person name="Cecchin M."/>
            <person name="Marcolungo L."/>
            <person name="Rossato M."/>
            <person name="Girolomoni L."/>
            <person name="Cosentino E."/>
            <person name="Cuine S."/>
            <person name="Li-Beisson Y."/>
            <person name="Delledonne M."/>
            <person name="Ballottari M."/>
        </authorList>
    </citation>
    <scope>NUCLEOTIDE SEQUENCE</scope>
    <source>
        <strain evidence="2">211/11P</strain>
        <tissue evidence="2">Whole cell</tissue>
    </source>
</reference>
<gene>
    <name evidence="2" type="ORF">D9Q98_008972</name>
</gene>
<keyword evidence="3" id="KW-1185">Reference proteome</keyword>
<name>A0A9D4TGX5_CHLVU</name>
<proteinExistence type="predicted"/>
<sequence>MKGAGKKGFAGTTSCRKLSVDVPVLESGPEAMQQLAQDILVALPKPLRQQFTVVSCGESSSSISSGSGGVPVLGLQQCLADGRDLDGCLLITGPTSGQLDSVMRLLAYWRGPAAILLNAEWSAEQAPMEQVAFIKSFETIYCFLPLMVKVLFIGHEGAVFKWCAGGNPASTPWRIFGMEGKQMQAIGRMQQRPTQEDLEAAFYNAFAVNNQVSRATKFVTGIFKKKK</sequence>